<accession>A0A4Z1P5S7</accession>
<feature type="compositionally biased region" description="Basic and acidic residues" evidence="1">
    <location>
        <begin position="65"/>
        <end position="75"/>
    </location>
</feature>
<evidence type="ECO:0000259" key="3">
    <source>
        <dbReference type="Pfam" id="PF20778"/>
    </source>
</evidence>
<dbReference type="STRING" id="86259.A0A4Z1P5S7"/>
<sequence length="967" mass="106977">MFPRPSSSAYVCLRCHLRLVRRNLHPLSTALPQSTRYSGSSSRSLHGSPRSQFTITRELVGGDGADLRRPQRPEPYDGSQGGHSALHRGGQLEFRNGRVKDKAKLRGKKGGHQVREDAEPLSVNTLGKPAEVIVLRDTPPSAEQEAAKQKEAGEEHAVTDSCRKTLLAALEEEDVPIEQDTVNRQLDALWSRTRPPNSERLIIAEKDFAQLCSVITKRYSIEHLVNYIIRSTSRMSEQSSPQSQDTTANDIANKSPDLHFRPWTPKPTNKSKTRLQAYYRARAVLQKCWGVEIAEEVERLGELVCTLPRSGIELLNAGKPSFLDEITENRQAKLEIDGLSIRITADKASAIYALEDINRLWLQRAVRLFPLSGFRQPKLFRPEDVALVSSITRTTMRYANSRDRNNVAITGIGNGSVEDAFRALLALIDVQVPLESNTSKRATSFTVPGTTDAVMQEVSDLEALPYRDRSGFYGRLCAPITPTQPEHSRSDVESPHISDSLPPQASSSTIEHGPIVEYIATARHWLQPIVSNSVALFTGEPPAWAKFWNPQSIATFSVSIGSVLHPIDSGSGLGLSVTPAAKPSHHARFLRRVPGISSLLPHLSWDRKDMTNILSFRLIHDPWWSSGPPLPDIRLDFEIKPETKDSGAHSKSCNFKGLQLIGQDLRTFVMLPCRAVDLCFKKQLTYHASNEYLETQPEVKKFIERTKANIVADNGTLRAPPSVRIHIPSSFTRHGKEAAPTRSREKSDAGELPETVNDAAILANYYFVGVEHIQSAGYTFGGYPVRHTSVDGGRLGGKYGDLEIFTPKLEEQSNEDDEAKQSEAFVRTVLKMVSLLDTAAQGRLERPGKPGRRTSEDERGDQKSSQPTTRYEEEVNGTQEYADELSESTGDHATIATEPEKPGLAQVNPIDAGAKAPPLAHLDGMSQPIEVTPDECPLDEDQSTITKRVDAEESETPEPEQRAAASE</sequence>
<feature type="compositionally biased region" description="Low complexity" evidence="1">
    <location>
        <begin position="34"/>
        <end position="51"/>
    </location>
</feature>
<proteinExistence type="predicted"/>
<dbReference type="EMBL" id="SNSC02000005">
    <property type="protein sequence ID" value="TID24313.1"/>
    <property type="molecule type" value="Genomic_DNA"/>
</dbReference>
<dbReference type="InterPro" id="IPR048400">
    <property type="entry name" value="SLS1_N"/>
</dbReference>
<feature type="region of interest" description="Disordered" evidence="1">
    <location>
        <begin position="838"/>
        <end position="967"/>
    </location>
</feature>
<feature type="compositionally biased region" description="Polar residues" evidence="1">
    <location>
        <begin position="233"/>
        <end position="252"/>
    </location>
</feature>
<dbReference type="AlphaFoldDB" id="A0A4Z1P5S7"/>
<feature type="domain" description="SLS1 N-terminal" evidence="2">
    <location>
        <begin position="193"/>
        <end position="293"/>
    </location>
</feature>
<dbReference type="InterPro" id="IPR048401">
    <property type="entry name" value="SLS1_C"/>
</dbReference>
<feature type="compositionally biased region" description="Acidic residues" evidence="1">
    <location>
        <begin position="932"/>
        <end position="942"/>
    </location>
</feature>
<dbReference type="Proteomes" id="UP000298493">
    <property type="component" value="Unassembled WGS sequence"/>
</dbReference>
<feature type="region of interest" description="Disordered" evidence="1">
    <location>
        <begin position="31"/>
        <end position="117"/>
    </location>
</feature>
<feature type="region of interest" description="Disordered" evidence="1">
    <location>
        <begin position="479"/>
        <end position="508"/>
    </location>
</feature>
<protein>
    <submittedName>
        <fullName evidence="4">Uncharacterized protein</fullName>
    </submittedName>
</protein>
<dbReference type="PANTHER" id="PTHR37919:SF2">
    <property type="entry name" value="EXPERA DOMAIN-CONTAINING PROTEIN"/>
    <property type="match status" value="1"/>
</dbReference>
<dbReference type="Pfam" id="PF20776">
    <property type="entry name" value="SLS1_N"/>
    <property type="match status" value="1"/>
</dbReference>
<evidence type="ECO:0000313" key="5">
    <source>
        <dbReference type="Proteomes" id="UP000298493"/>
    </source>
</evidence>
<organism evidence="4 5">
    <name type="scientific">Venturia nashicola</name>
    <dbReference type="NCBI Taxonomy" id="86259"/>
    <lineage>
        <taxon>Eukaryota</taxon>
        <taxon>Fungi</taxon>
        <taxon>Dikarya</taxon>
        <taxon>Ascomycota</taxon>
        <taxon>Pezizomycotina</taxon>
        <taxon>Dothideomycetes</taxon>
        <taxon>Pleosporomycetidae</taxon>
        <taxon>Venturiales</taxon>
        <taxon>Venturiaceae</taxon>
        <taxon>Venturia</taxon>
    </lineage>
</organism>
<dbReference type="PANTHER" id="PTHR37919">
    <property type="entry name" value="PROTEIN CBG05606"/>
    <property type="match status" value="1"/>
</dbReference>
<evidence type="ECO:0000256" key="1">
    <source>
        <dbReference type="SAM" id="MobiDB-lite"/>
    </source>
</evidence>
<feature type="compositionally biased region" description="Basic and acidic residues" evidence="1">
    <location>
        <begin position="734"/>
        <end position="749"/>
    </location>
</feature>
<gene>
    <name evidence="4" type="ORF">E6O75_ATG02678</name>
</gene>
<keyword evidence="5" id="KW-1185">Reference proteome</keyword>
<feature type="compositionally biased region" description="Basic and acidic residues" evidence="1">
    <location>
        <begin position="95"/>
        <end position="104"/>
    </location>
</feature>
<name>A0A4Z1P5S7_9PEZI</name>
<evidence type="ECO:0000313" key="4">
    <source>
        <dbReference type="EMBL" id="TID24313.1"/>
    </source>
</evidence>
<dbReference type="Pfam" id="PF20778">
    <property type="entry name" value="SLS1_C"/>
    <property type="match status" value="1"/>
</dbReference>
<comment type="caution">
    <text evidence="4">The sequence shown here is derived from an EMBL/GenBank/DDBJ whole genome shotgun (WGS) entry which is preliminary data.</text>
</comment>
<feature type="region of interest" description="Disordered" evidence="1">
    <location>
        <begin position="233"/>
        <end position="270"/>
    </location>
</feature>
<dbReference type="OrthoDB" id="5392646at2759"/>
<feature type="compositionally biased region" description="Basic and acidic residues" evidence="1">
    <location>
        <begin position="486"/>
        <end position="496"/>
    </location>
</feature>
<feature type="domain" description="SLS1 C-terminal" evidence="3">
    <location>
        <begin position="462"/>
        <end position="832"/>
    </location>
</feature>
<feature type="region of interest" description="Disordered" evidence="1">
    <location>
        <begin position="732"/>
        <end position="752"/>
    </location>
</feature>
<reference evidence="4 5" key="1">
    <citation type="submission" date="2019-04" db="EMBL/GenBank/DDBJ databases">
        <title>High contiguity whole genome sequence and gene annotation resource for two Venturia nashicola isolates.</title>
        <authorList>
            <person name="Prokchorchik M."/>
            <person name="Won K."/>
            <person name="Lee Y."/>
            <person name="Choi E.D."/>
            <person name="Segonzac C."/>
            <person name="Sohn K.H."/>
        </authorList>
    </citation>
    <scope>NUCLEOTIDE SEQUENCE [LARGE SCALE GENOMIC DNA]</scope>
    <source>
        <strain evidence="4 5">PRI2</strain>
    </source>
</reference>
<evidence type="ECO:0000259" key="2">
    <source>
        <dbReference type="Pfam" id="PF20776"/>
    </source>
</evidence>
<feature type="compositionally biased region" description="Basic and acidic residues" evidence="1">
    <location>
        <begin position="843"/>
        <end position="862"/>
    </location>
</feature>